<dbReference type="AlphaFoldDB" id="A0A371HUE3"/>
<sequence length="450" mass="50801">ETHNEYDNFTNKNKKEKFYNNRNHNNKERVKITETKRSSSESEQAIMRFKKGNKVEVLSKVEVPCGSWLCAEIICGNGHHYTVRYDGYQGAAGEAIVERVSRKDIRPCPPAFELTDNWSSGDVVEVFQNFSWKMATVLKVLGKNYILVRLLGSSLEFQVSKFDIRVRQSWQDDKWIIVGKGSASYENRKHSSAQIQKTATKTKLSGSTYYHPEKKKLSILESQLVSFKTLKRGSPSQVEAYAEPPPKFRALENEGRCHRARVRNTSTPLKQVQGVSFPRDVLAEECIPASVNNRKTGISNMVDIERRKQIGAVGCSFGENLEPNHADSVTCSVGSCSITSRNSYKLQFPVSAGPFEDVDSPFSDAESVCQRGYEEGNCSPPTQEELAAEIHRLELHAYRCTIEALHASGPLSWEQEALMTNLRLSLHISNDEHLMELRNLISSENSIPFR</sequence>
<dbReference type="OrthoDB" id="663550at2759"/>
<dbReference type="InterPro" id="IPR014002">
    <property type="entry name" value="Agenet_dom_plant"/>
</dbReference>
<evidence type="ECO:0000313" key="4">
    <source>
        <dbReference type="EMBL" id="RDY06398.1"/>
    </source>
</evidence>
<dbReference type="GO" id="GO:0005634">
    <property type="term" value="C:nucleus"/>
    <property type="evidence" value="ECO:0007669"/>
    <property type="project" value="UniProtKB-SubCell"/>
</dbReference>
<evidence type="ECO:0000313" key="5">
    <source>
        <dbReference type="Proteomes" id="UP000257109"/>
    </source>
</evidence>
<feature type="non-terminal residue" evidence="4">
    <location>
        <position position="1"/>
    </location>
</feature>
<comment type="subcellular location">
    <subcellularLocation>
        <location evidence="1">Nucleus</location>
    </subcellularLocation>
</comment>
<protein>
    <recommendedName>
        <fullName evidence="3">ENT domain-containing protein</fullName>
    </recommendedName>
</protein>
<evidence type="ECO:0000256" key="1">
    <source>
        <dbReference type="ARBA" id="ARBA00004123"/>
    </source>
</evidence>
<name>A0A371HUE3_MUCPR</name>
<feature type="domain" description="ENT" evidence="3">
    <location>
        <begin position="386"/>
        <end position="450"/>
    </location>
</feature>
<dbReference type="PROSITE" id="PS51138">
    <property type="entry name" value="ENT"/>
    <property type="match status" value="1"/>
</dbReference>
<dbReference type="InterPro" id="IPR036142">
    <property type="entry name" value="ENT_dom-like_sf"/>
</dbReference>
<dbReference type="InterPro" id="IPR005491">
    <property type="entry name" value="ENT_dom"/>
</dbReference>
<dbReference type="InterPro" id="IPR008395">
    <property type="entry name" value="Agenet-like_dom"/>
</dbReference>
<dbReference type="PANTHER" id="PTHR31917">
    <property type="entry name" value="AGENET DOMAIN-CONTAINING PROTEIN-RELATED"/>
    <property type="match status" value="1"/>
</dbReference>
<dbReference type="STRING" id="157652.A0A371HUE3"/>
<organism evidence="4 5">
    <name type="scientific">Mucuna pruriens</name>
    <name type="common">Velvet bean</name>
    <name type="synonym">Dolichos pruriens</name>
    <dbReference type="NCBI Taxonomy" id="157652"/>
    <lineage>
        <taxon>Eukaryota</taxon>
        <taxon>Viridiplantae</taxon>
        <taxon>Streptophyta</taxon>
        <taxon>Embryophyta</taxon>
        <taxon>Tracheophyta</taxon>
        <taxon>Spermatophyta</taxon>
        <taxon>Magnoliopsida</taxon>
        <taxon>eudicotyledons</taxon>
        <taxon>Gunneridae</taxon>
        <taxon>Pentapetalae</taxon>
        <taxon>rosids</taxon>
        <taxon>fabids</taxon>
        <taxon>Fabales</taxon>
        <taxon>Fabaceae</taxon>
        <taxon>Papilionoideae</taxon>
        <taxon>50 kb inversion clade</taxon>
        <taxon>NPAAA clade</taxon>
        <taxon>indigoferoid/millettioid clade</taxon>
        <taxon>Phaseoleae</taxon>
        <taxon>Mucuna</taxon>
    </lineage>
</organism>
<dbReference type="SUPFAM" id="SSF158639">
    <property type="entry name" value="ENT-like"/>
    <property type="match status" value="1"/>
</dbReference>
<proteinExistence type="predicted"/>
<accession>A0A371HUE3</accession>
<keyword evidence="5" id="KW-1185">Reference proteome</keyword>
<dbReference type="Proteomes" id="UP000257109">
    <property type="component" value="Unassembled WGS sequence"/>
</dbReference>
<keyword evidence="2" id="KW-0539">Nucleus</keyword>
<gene>
    <name evidence="4" type="ORF">CR513_09615</name>
</gene>
<reference evidence="4" key="1">
    <citation type="submission" date="2018-05" db="EMBL/GenBank/DDBJ databases">
        <title>Draft genome of Mucuna pruriens seed.</title>
        <authorList>
            <person name="Nnadi N.E."/>
            <person name="Vos R."/>
            <person name="Hasami M.H."/>
            <person name="Devisetty U.K."/>
            <person name="Aguiy J.C."/>
        </authorList>
    </citation>
    <scope>NUCLEOTIDE SEQUENCE [LARGE SCALE GENOMIC DNA]</scope>
    <source>
        <strain evidence="4">JCA_2017</strain>
    </source>
</reference>
<evidence type="ECO:0000256" key="2">
    <source>
        <dbReference type="ARBA" id="ARBA00023242"/>
    </source>
</evidence>
<dbReference type="Pfam" id="PF05641">
    <property type="entry name" value="Agenet"/>
    <property type="match status" value="1"/>
</dbReference>
<dbReference type="SMART" id="SM01191">
    <property type="entry name" value="ENT"/>
    <property type="match status" value="1"/>
</dbReference>
<comment type="caution">
    <text evidence="4">The sequence shown here is derived from an EMBL/GenBank/DDBJ whole genome shotgun (WGS) entry which is preliminary data.</text>
</comment>
<evidence type="ECO:0000259" key="3">
    <source>
        <dbReference type="PROSITE" id="PS51138"/>
    </source>
</evidence>
<dbReference type="EMBL" id="QJKJ01001695">
    <property type="protein sequence ID" value="RDY06398.1"/>
    <property type="molecule type" value="Genomic_DNA"/>
</dbReference>
<dbReference type="PANTHER" id="PTHR31917:SF5">
    <property type="entry name" value="OS02G0204500 PROTEIN"/>
    <property type="match status" value="1"/>
</dbReference>
<dbReference type="SMART" id="SM00743">
    <property type="entry name" value="Agenet"/>
    <property type="match status" value="2"/>
</dbReference>
<dbReference type="Gene3D" id="1.10.1240.40">
    <property type="entry name" value="ENT domain"/>
    <property type="match status" value="1"/>
</dbReference>
<dbReference type="Pfam" id="PF03735">
    <property type="entry name" value="ENT"/>
    <property type="match status" value="1"/>
</dbReference>